<comment type="caution">
    <text evidence="3">The sequence shown here is derived from an EMBL/GenBank/DDBJ whole genome shotgun (WGS) entry which is preliminary data.</text>
</comment>
<evidence type="ECO:0000256" key="1">
    <source>
        <dbReference type="ARBA" id="ARBA00022676"/>
    </source>
</evidence>
<dbReference type="PANTHER" id="PTHR11927:SF9">
    <property type="entry name" value="L-FUCOSYLTRANSFERASE"/>
    <property type="match status" value="1"/>
</dbReference>
<evidence type="ECO:0000313" key="4">
    <source>
        <dbReference type="Proteomes" id="UP000228758"/>
    </source>
</evidence>
<dbReference type="GO" id="GO:0016020">
    <property type="term" value="C:membrane"/>
    <property type="evidence" value="ECO:0007669"/>
    <property type="project" value="InterPro"/>
</dbReference>
<protein>
    <submittedName>
        <fullName evidence="3">Glycosyl transferase family 11</fullName>
    </submittedName>
</protein>
<proteinExistence type="predicted"/>
<dbReference type="GO" id="GO:0008107">
    <property type="term" value="F:galactoside 2-alpha-L-fucosyltransferase activity"/>
    <property type="evidence" value="ECO:0007669"/>
    <property type="project" value="InterPro"/>
</dbReference>
<dbReference type="InterPro" id="IPR002516">
    <property type="entry name" value="Glyco_trans_11"/>
</dbReference>
<accession>A0A2M9CH65</accession>
<dbReference type="Pfam" id="PF01531">
    <property type="entry name" value="Glyco_transf_11"/>
    <property type="match status" value="1"/>
</dbReference>
<gene>
    <name evidence="3" type="ORF">CLV46_0769</name>
</gene>
<dbReference type="OrthoDB" id="9794601at2"/>
<name>A0A2M9CH65_9MICO</name>
<reference evidence="3 4" key="1">
    <citation type="submission" date="2017-11" db="EMBL/GenBank/DDBJ databases">
        <title>Genomic Encyclopedia of Archaeal and Bacterial Type Strains, Phase II (KMG-II): From Individual Species to Whole Genera.</title>
        <authorList>
            <person name="Goeker M."/>
        </authorList>
    </citation>
    <scope>NUCLEOTIDE SEQUENCE [LARGE SCALE GENOMIC DNA]</scope>
    <source>
        <strain evidence="3 4">DSM 27393</strain>
    </source>
</reference>
<keyword evidence="2 3" id="KW-0808">Transferase</keyword>
<dbReference type="CDD" id="cd11301">
    <property type="entry name" value="Fut1_Fut2_like"/>
    <property type="match status" value="1"/>
</dbReference>
<dbReference type="Proteomes" id="UP000228758">
    <property type="component" value="Unassembled WGS sequence"/>
</dbReference>
<dbReference type="AlphaFoldDB" id="A0A2M9CH65"/>
<dbReference type="GO" id="GO:0005975">
    <property type="term" value="P:carbohydrate metabolic process"/>
    <property type="evidence" value="ECO:0007669"/>
    <property type="project" value="InterPro"/>
</dbReference>
<organism evidence="3 4">
    <name type="scientific">Diaminobutyricimonas aerilata</name>
    <dbReference type="NCBI Taxonomy" id="1162967"/>
    <lineage>
        <taxon>Bacteria</taxon>
        <taxon>Bacillati</taxon>
        <taxon>Actinomycetota</taxon>
        <taxon>Actinomycetes</taxon>
        <taxon>Micrococcales</taxon>
        <taxon>Microbacteriaceae</taxon>
        <taxon>Diaminobutyricimonas</taxon>
    </lineage>
</organism>
<sequence length="305" mass="34270">MNKSVTQHTEINIGNGVCAYVAGGLGNQLFILAAAWEQAKRLECPLYLDTSNHDVRGGWRFELEDIGAPGVVLGPHSPWTSVRLSKERVLPFPRFTRPVRRRVFFERDSSRYDPAINDIRPGTTIFGYFQSARYFERSADSMHQLIESAPTSPAEADLLAHYAATPRLTLHLRRGDYLNAPESRRVIATTAYARRAYRLLQQMGAAAPLRLFSDSPNLVQEELGDLDLDIEFADPEGVLSPVNTMRAMSYGSGLVMSNSSFSWWAGWLMRRRDSNLPVIAPRPWNETGTAKADLLFPEWIGLDAR</sequence>
<dbReference type="EMBL" id="PGFF01000001">
    <property type="protein sequence ID" value="PJJ71227.1"/>
    <property type="molecule type" value="Genomic_DNA"/>
</dbReference>
<keyword evidence="1" id="KW-0328">Glycosyltransferase</keyword>
<evidence type="ECO:0000256" key="2">
    <source>
        <dbReference type="ARBA" id="ARBA00022679"/>
    </source>
</evidence>
<dbReference type="PANTHER" id="PTHR11927">
    <property type="entry name" value="GALACTOSIDE 2-L-FUCOSYLTRANSFERASE"/>
    <property type="match status" value="1"/>
</dbReference>
<evidence type="ECO:0000313" key="3">
    <source>
        <dbReference type="EMBL" id="PJJ71227.1"/>
    </source>
</evidence>
<dbReference type="RefSeq" id="WP_100363550.1">
    <property type="nucleotide sequence ID" value="NZ_PGFF01000001.1"/>
</dbReference>
<keyword evidence="4" id="KW-1185">Reference proteome</keyword>